<dbReference type="Proteomes" id="UP001595443">
    <property type="component" value="Unassembled WGS sequence"/>
</dbReference>
<organism evidence="1 2">
    <name type="scientific">Acidimangrovimonas pyrenivorans</name>
    <dbReference type="NCBI Taxonomy" id="2030798"/>
    <lineage>
        <taxon>Bacteria</taxon>
        <taxon>Pseudomonadati</taxon>
        <taxon>Pseudomonadota</taxon>
        <taxon>Alphaproteobacteria</taxon>
        <taxon>Rhodobacterales</taxon>
        <taxon>Paracoccaceae</taxon>
        <taxon>Acidimangrovimonas</taxon>
    </lineage>
</organism>
<comment type="caution">
    <text evidence="1">The sequence shown here is derived from an EMBL/GenBank/DDBJ whole genome shotgun (WGS) entry which is preliminary data.</text>
</comment>
<gene>
    <name evidence="1" type="ORF">ACFOES_15315</name>
</gene>
<sequence length="122" mass="12956">MMNGLATERQRSALYLAMVDALALDHGKVEKNDARAMRERCAVFARRPFDVCAEVFDVAAQLMAMAGGEGFSATISDVCAHMQTSPEAAEMALRCCGCTDRAPGELASGNKILFGPGLRAVA</sequence>
<proteinExistence type="predicted"/>
<evidence type="ECO:0000313" key="1">
    <source>
        <dbReference type="EMBL" id="MFC2969469.1"/>
    </source>
</evidence>
<keyword evidence="2" id="KW-1185">Reference proteome</keyword>
<accession>A0ABV7AJ95</accession>
<protein>
    <submittedName>
        <fullName evidence="1">Uncharacterized protein</fullName>
    </submittedName>
</protein>
<dbReference type="RefSeq" id="WP_377834178.1">
    <property type="nucleotide sequence ID" value="NZ_JBHRSK010000013.1"/>
</dbReference>
<reference evidence="2" key="1">
    <citation type="journal article" date="2019" name="Int. J. Syst. Evol. Microbiol.">
        <title>The Global Catalogue of Microorganisms (GCM) 10K type strain sequencing project: providing services to taxonomists for standard genome sequencing and annotation.</title>
        <authorList>
            <consortium name="The Broad Institute Genomics Platform"/>
            <consortium name="The Broad Institute Genome Sequencing Center for Infectious Disease"/>
            <person name="Wu L."/>
            <person name="Ma J."/>
        </authorList>
    </citation>
    <scope>NUCLEOTIDE SEQUENCE [LARGE SCALE GENOMIC DNA]</scope>
    <source>
        <strain evidence="2">KCTC 62192</strain>
    </source>
</reference>
<evidence type="ECO:0000313" key="2">
    <source>
        <dbReference type="Proteomes" id="UP001595443"/>
    </source>
</evidence>
<name>A0ABV7AJ95_9RHOB</name>
<dbReference type="EMBL" id="JBHRSK010000013">
    <property type="protein sequence ID" value="MFC2969469.1"/>
    <property type="molecule type" value="Genomic_DNA"/>
</dbReference>